<keyword evidence="5" id="KW-1185">Reference proteome</keyword>
<dbReference type="EMBL" id="CP102480">
    <property type="protein sequence ID" value="UUX50133.1"/>
    <property type="molecule type" value="Genomic_DNA"/>
</dbReference>
<sequence>MSGLDDRRKKLIYRSAYTGTKETDLLLGAFARTHIAELDEEGLDTYEALLEIPDPRLYKWITGQEEAPEEYETPILAMIRNFKLVD</sequence>
<evidence type="ECO:0000313" key="4">
    <source>
        <dbReference type="EMBL" id="UUX50133.1"/>
    </source>
</evidence>
<evidence type="ECO:0000256" key="1">
    <source>
        <dbReference type="ARBA" id="ARBA00008571"/>
    </source>
</evidence>
<keyword evidence="3" id="KW-0143">Chaperone</keyword>
<organism evidence="4 5">
    <name type="scientific">Nisaea acidiphila</name>
    <dbReference type="NCBI Taxonomy" id="1862145"/>
    <lineage>
        <taxon>Bacteria</taxon>
        <taxon>Pseudomonadati</taxon>
        <taxon>Pseudomonadota</taxon>
        <taxon>Alphaproteobacteria</taxon>
        <taxon>Rhodospirillales</taxon>
        <taxon>Thalassobaculaceae</taxon>
        <taxon>Nisaea</taxon>
    </lineage>
</organism>
<dbReference type="SUPFAM" id="SSF109910">
    <property type="entry name" value="YgfY-like"/>
    <property type="match status" value="1"/>
</dbReference>
<dbReference type="InterPro" id="IPR005631">
    <property type="entry name" value="SDH"/>
</dbReference>
<dbReference type="PANTHER" id="PTHR12469:SF2">
    <property type="entry name" value="SUCCINATE DEHYDROGENASE ASSEMBLY FACTOR 2, MITOCHONDRIAL"/>
    <property type="match status" value="1"/>
</dbReference>
<gene>
    <name evidence="4" type="ORF">NUH88_00215</name>
</gene>
<evidence type="ECO:0000256" key="2">
    <source>
        <dbReference type="ARBA" id="ARBA00019418"/>
    </source>
</evidence>
<dbReference type="KEGG" id="naci:NUH88_00215"/>
<protein>
    <recommendedName>
        <fullName evidence="2">FAD assembly factor SdhE</fullName>
    </recommendedName>
</protein>
<dbReference type="Gene3D" id="1.10.150.250">
    <property type="entry name" value="Flavinator of succinate dehydrogenase"/>
    <property type="match status" value="1"/>
</dbReference>
<dbReference type="Proteomes" id="UP001060336">
    <property type="component" value="Chromosome"/>
</dbReference>
<dbReference type="RefSeq" id="WP_257769182.1">
    <property type="nucleotide sequence ID" value="NZ_CP102480.1"/>
</dbReference>
<evidence type="ECO:0000313" key="5">
    <source>
        <dbReference type="Proteomes" id="UP001060336"/>
    </source>
</evidence>
<dbReference type="FunFam" id="1.10.150.250:FF:000002">
    <property type="entry name" value="Succinate dehydrogenase assembly factor 2, mitochondrial"/>
    <property type="match status" value="1"/>
</dbReference>
<accession>A0A9J7AXJ1</accession>
<comment type="similarity">
    <text evidence="1">Belongs to the SdhE FAD assembly factor family.</text>
</comment>
<evidence type="ECO:0000256" key="3">
    <source>
        <dbReference type="ARBA" id="ARBA00023186"/>
    </source>
</evidence>
<dbReference type="Pfam" id="PF03937">
    <property type="entry name" value="Sdh5"/>
    <property type="match status" value="1"/>
</dbReference>
<dbReference type="AlphaFoldDB" id="A0A9J7AXJ1"/>
<reference evidence="4" key="1">
    <citation type="submission" date="2022-08" db="EMBL/GenBank/DDBJ databases">
        <title>Nisaea acidiphila sp. nov., isolated from a marine algal debris and emended description of the genus Nisaea Urios et al. 2008.</title>
        <authorList>
            <person name="Kwon K."/>
        </authorList>
    </citation>
    <scope>NUCLEOTIDE SEQUENCE</scope>
    <source>
        <strain evidence="4">MEBiC11861</strain>
    </source>
</reference>
<proteinExistence type="inferred from homology"/>
<dbReference type="PANTHER" id="PTHR12469">
    <property type="entry name" value="PROTEIN EMI5 HOMOLOG, MITOCHONDRIAL"/>
    <property type="match status" value="1"/>
</dbReference>
<dbReference type="GO" id="GO:0006099">
    <property type="term" value="P:tricarboxylic acid cycle"/>
    <property type="evidence" value="ECO:0007669"/>
    <property type="project" value="TreeGrafter"/>
</dbReference>
<dbReference type="InterPro" id="IPR036714">
    <property type="entry name" value="SDH_sf"/>
</dbReference>
<name>A0A9J7AXJ1_9PROT</name>